<organism evidence="1 2">
    <name type="scientific">Burkholderia savannae</name>
    <dbReference type="NCBI Taxonomy" id="1637837"/>
    <lineage>
        <taxon>Bacteria</taxon>
        <taxon>Pseudomonadati</taxon>
        <taxon>Pseudomonadota</taxon>
        <taxon>Betaproteobacteria</taxon>
        <taxon>Burkholderiales</taxon>
        <taxon>Burkholderiaceae</taxon>
        <taxon>Burkholderia</taxon>
        <taxon>pseudomallei group</taxon>
    </lineage>
</organism>
<evidence type="ECO:0000313" key="1">
    <source>
        <dbReference type="EMBL" id="KWZ42798.1"/>
    </source>
</evidence>
<accession>A0ABR5TCU8</accession>
<dbReference type="Proteomes" id="UP000070255">
    <property type="component" value="Unassembled WGS sequence"/>
</dbReference>
<name>A0ABR5TCU8_9BURK</name>
<dbReference type="EMBL" id="LNJQ01000001">
    <property type="protein sequence ID" value="KWZ42798.1"/>
    <property type="molecule type" value="Genomic_DNA"/>
</dbReference>
<protein>
    <recommendedName>
        <fullName evidence="3">DNA-binding protein</fullName>
    </recommendedName>
</protein>
<evidence type="ECO:0008006" key="3">
    <source>
        <dbReference type="Google" id="ProtNLM"/>
    </source>
</evidence>
<keyword evidence="2" id="KW-1185">Reference proteome</keyword>
<dbReference type="RefSeq" id="WP_060821736.1">
    <property type="nucleotide sequence ID" value="NZ_LNJQ01000001.1"/>
</dbReference>
<proteinExistence type="predicted"/>
<sequence length="75" mass="7987">METGSEPILAAVLRQLDAAKGDWPAIAKQSGVPYQTLAKIGGRVVSDPRVSTVQALLDCLGKRSAEQRYCNSATK</sequence>
<reference evidence="1 2" key="1">
    <citation type="submission" date="2015-11" db="EMBL/GenBank/DDBJ databases">
        <authorList>
            <person name="Sahl J."/>
            <person name="Wagner D."/>
            <person name="Keim P."/>
        </authorList>
    </citation>
    <scope>NUCLEOTIDE SEQUENCE [LARGE SCALE GENOMIC DNA]</scope>
    <source>
        <strain evidence="1 2">BDU18</strain>
    </source>
</reference>
<evidence type="ECO:0000313" key="2">
    <source>
        <dbReference type="Proteomes" id="UP000070255"/>
    </source>
</evidence>
<gene>
    <name evidence="1" type="ORF">WS72_07945</name>
</gene>
<comment type="caution">
    <text evidence="1">The sequence shown here is derived from an EMBL/GenBank/DDBJ whole genome shotgun (WGS) entry which is preliminary data.</text>
</comment>